<reference evidence="3 4" key="2">
    <citation type="submission" date="2018-11" db="EMBL/GenBank/DDBJ databases">
        <authorList>
            <consortium name="Pathogen Informatics"/>
        </authorList>
    </citation>
    <scope>NUCLEOTIDE SEQUENCE [LARGE SCALE GENOMIC DNA]</scope>
</reference>
<gene>
    <name evidence="3" type="ORF">NBR_LOCUS22322</name>
</gene>
<organism evidence="5">
    <name type="scientific">Nippostrongylus brasiliensis</name>
    <name type="common">Rat hookworm</name>
    <dbReference type="NCBI Taxonomy" id="27835"/>
    <lineage>
        <taxon>Eukaryota</taxon>
        <taxon>Metazoa</taxon>
        <taxon>Ecdysozoa</taxon>
        <taxon>Nematoda</taxon>
        <taxon>Chromadorea</taxon>
        <taxon>Rhabditida</taxon>
        <taxon>Rhabditina</taxon>
        <taxon>Rhabditomorpha</taxon>
        <taxon>Strongyloidea</taxon>
        <taxon>Heligmosomidae</taxon>
        <taxon>Nippostrongylus</taxon>
    </lineage>
</organism>
<feature type="chain" id="PRO_5043126110" evidence="2">
    <location>
        <begin position="23"/>
        <end position="301"/>
    </location>
</feature>
<accession>A0A0N4YYJ9</accession>
<name>A0A0N4YYJ9_NIPBR</name>
<evidence type="ECO:0000313" key="5">
    <source>
        <dbReference type="WBParaSite" id="NBR_0002232101-mRNA-1"/>
    </source>
</evidence>
<protein>
    <submittedName>
        <fullName evidence="3 5">Uncharacterized protein</fullName>
    </submittedName>
</protein>
<feature type="region of interest" description="Disordered" evidence="1">
    <location>
        <begin position="184"/>
        <end position="301"/>
    </location>
</feature>
<feature type="compositionally biased region" description="Basic residues" evidence="1">
    <location>
        <begin position="283"/>
        <end position="301"/>
    </location>
</feature>
<evidence type="ECO:0000256" key="1">
    <source>
        <dbReference type="SAM" id="MobiDB-lite"/>
    </source>
</evidence>
<dbReference type="AlphaFoldDB" id="A0A0N4YYJ9"/>
<dbReference type="WBParaSite" id="NBR_0002232101-mRNA-1">
    <property type="protein sequence ID" value="NBR_0002232101-mRNA-1"/>
    <property type="gene ID" value="NBR_0002232101"/>
</dbReference>
<feature type="compositionally biased region" description="Basic and acidic residues" evidence="1">
    <location>
        <begin position="196"/>
        <end position="213"/>
    </location>
</feature>
<dbReference type="Proteomes" id="UP000271162">
    <property type="component" value="Unassembled WGS sequence"/>
</dbReference>
<feature type="signal peptide" evidence="2">
    <location>
        <begin position="1"/>
        <end position="22"/>
    </location>
</feature>
<reference evidence="5" key="1">
    <citation type="submission" date="2017-02" db="UniProtKB">
        <authorList>
            <consortium name="WormBaseParasite"/>
        </authorList>
    </citation>
    <scope>IDENTIFICATION</scope>
</reference>
<feature type="compositionally biased region" description="Low complexity" evidence="1">
    <location>
        <begin position="235"/>
        <end position="256"/>
    </location>
</feature>
<keyword evidence="4" id="KW-1185">Reference proteome</keyword>
<evidence type="ECO:0000313" key="4">
    <source>
        <dbReference type="Proteomes" id="UP000271162"/>
    </source>
</evidence>
<dbReference type="OMA" id="CIDEDPI"/>
<feature type="compositionally biased region" description="Polar residues" evidence="1">
    <location>
        <begin position="222"/>
        <end position="234"/>
    </location>
</feature>
<feature type="compositionally biased region" description="Basic and acidic residues" evidence="1">
    <location>
        <begin position="95"/>
        <end position="118"/>
    </location>
</feature>
<dbReference type="EMBL" id="UYSL01027788">
    <property type="protein sequence ID" value="VDL87077.1"/>
    <property type="molecule type" value="Genomic_DNA"/>
</dbReference>
<evidence type="ECO:0000313" key="3">
    <source>
        <dbReference type="EMBL" id="VDL87077.1"/>
    </source>
</evidence>
<sequence>MITVAYILVVVLYFHTWMNVCCKHGGGEGDDGTKEDAKSESEKTPQLKTCLDIDEVCEEKTQCDEGMGELEAGVWEEAGEVDQRDISPHLKHAPKHVDGKQDAAKPKKKEVTNGKRLSSDKDDVDIEAKLKALEETQAEVVEYKSIMEPVNMDMINVKNEDIRAGSLADLILQVNKVKAEKIERMKNASRQAEAQRYVEEQKERMKNASRQDEAQGYVEEPNVQNVFFQNAVQTSKGSSSSSSKNSHSATKNSNESLKNKSKKKTGKPLQPKLKQLKEAAQAKKPKKPSGSRKRKSKRKKK</sequence>
<proteinExistence type="predicted"/>
<keyword evidence="2" id="KW-0732">Signal</keyword>
<evidence type="ECO:0000256" key="2">
    <source>
        <dbReference type="SAM" id="SignalP"/>
    </source>
</evidence>
<feature type="region of interest" description="Disordered" evidence="1">
    <location>
        <begin position="89"/>
        <end position="118"/>
    </location>
</feature>